<accession>A0A2P2IV31</accession>
<reference evidence="1" key="1">
    <citation type="submission" date="2018-02" db="EMBL/GenBank/DDBJ databases">
        <title>Rhizophora mucronata_Transcriptome.</title>
        <authorList>
            <person name="Meera S.P."/>
            <person name="Sreeshan A."/>
            <person name="Augustine A."/>
        </authorList>
    </citation>
    <scope>NUCLEOTIDE SEQUENCE</scope>
    <source>
        <tissue evidence="1">Leaf</tissue>
    </source>
</reference>
<sequence length="40" mass="4799">MLLRRLKSSSRCCNSEYQPFPDEQLLFFFIPFSYSFLLSS</sequence>
<evidence type="ECO:0000313" key="1">
    <source>
        <dbReference type="EMBL" id="MBW85075.1"/>
    </source>
</evidence>
<dbReference type="AlphaFoldDB" id="A0A2P2IV31"/>
<dbReference type="EMBL" id="GGEC01004592">
    <property type="protein sequence ID" value="MBW85075.1"/>
    <property type="molecule type" value="Transcribed_RNA"/>
</dbReference>
<proteinExistence type="predicted"/>
<name>A0A2P2IV31_RHIMU</name>
<protein>
    <submittedName>
        <fullName evidence="1">Uncharacterized protein</fullName>
    </submittedName>
</protein>
<organism evidence="1">
    <name type="scientific">Rhizophora mucronata</name>
    <name type="common">Asiatic mangrove</name>
    <dbReference type="NCBI Taxonomy" id="61149"/>
    <lineage>
        <taxon>Eukaryota</taxon>
        <taxon>Viridiplantae</taxon>
        <taxon>Streptophyta</taxon>
        <taxon>Embryophyta</taxon>
        <taxon>Tracheophyta</taxon>
        <taxon>Spermatophyta</taxon>
        <taxon>Magnoliopsida</taxon>
        <taxon>eudicotyledons</taxon>
        <taxon>Gunneridae</taxon>
        <taxon>Pentapetalae</taxon>
        <taxon>rosids</taxon>
        <taxon>fabids</taxon>
        <taxon>Malpighiales</taxon>
        <taxon>Rhizophoraceae</taxon>
        <taxon>Rhizophora</taxon>
    </lineage>
</organism>